<dbReference type="InterPro" id="IPR007387">
    <property type="entry name" value="TRAP_DctQ"/>
</dbReference>
<feature type="transmembrane region" description="Helical" evidence="9">
    <location>
        <begin position="112"/>
        <end position="130"/>
    </location>
</feature>
<proteinExistence type="inferred from homology"/>
<sequence length="186" mass="20282">MSHGFELAEAAGGVEPVATGHPLVAALARSLAVLNRLVVLSSSVALVVASVILSYSVLVRYLFKAPTYWQDEASVFLLVGATFLSSAHVQERRGHVGIEALTGFLSPRANRLRLLAVDLASFIFCAFFAWKSWTLWHEAWVDGQVSSSTWAPPLWIPYSVMAAGMTLLSLQILLQILAFLSAERRP</sequence>
<name>A0ABT7AKH8_9HYPH</name>
<evidence type="ECO:0000256" key="9">
    <source>
        <dbReference type="RuleBase" id="RU369079"/>
    </source>
</evidence>
<organism evidence="11 12">
    <name type="scientific">Chelatococcus albus</name>
    <dbReference type="NCBI Taxonomy" id="3047466"/>
    <lineage>
        <taxon>Bacteria</taxon>
        <taxon>Pseudomonadati</taxon>
        <taxon>Pseudomonadota</taxon>
        <taxon>Alphaproteobacteria</taxon>
        <taxon>Hyphomicrobiales</taxon>
        <taxon>Chelatococcaceae</taxon>
        <taxon>Chelatococcus</taxon>
    </lineage>
</organism>
<keyword evidence="6 9" id="KW-1133">Transmembrane helix</keyword>
<keyword evidence="12" id="KW-1185">Reference proteome</keyword>
<comment type="subcellular location">
    <subcellularLocation>
        <location evidence="1 9">Cell inner membrane</location>
        <topology evidence="1 9">Multi-pass membrane protein</topology>
    </subcellularLocation>
</comment>
<keyword evidence="4 9" id="KW-0997">Cell inner membrane</keyword>
<evidence type="ECO:0000256" key="5">
    <source>
        <dbReference type="ARBA" id="ARBA00022692"/>
    </source>
</evidence>
<keyword evidence="3" id="KW-1003">Cell membrane</keyword>
<evidence type="ECO:0000256" key="7">
    <source>
        <dbReference type="ARBA" id="ARBA00023136"/>
    </source>
</evidence>
<evidence type="ECO:0000256" key="4">
    <source>
        <dbReference type="ARBA" id="ARBA00022519"/>
    </source>
</evidence>
<comment type="similarity">
    <text evidence="8 9">Belongs to the TRAP transporter small permease family.</text>
</comment>
<dbReference type="PANTHER" id="PTHR35011:SF10">
    <property type="entry name" value="TRAP TRANSPORTER SMALL PERMEASE PROTEIN"/>
    <property type="match status" value="1"/>
</dbReference>
<dbReference type="InterPro" id="IPR055348">
    <property type="entry name" value="DctQ"/>
</dbReference>
<comment type="caution">
    <text evidence="9">Lacks conserved residue(s) required for the propagation of feature annotation.</text>
</comment>
<evidence type="ECO:0000256" key="1">
    <source>
        <dbReference type="ARBA" id="ARBA00004429"/>
    </source>
</evidence>
<evidence type="ECO:0000313" key="11">
    <source>
        <dbReference type="EMBL" id="MDJ1159116.1"/>
    </source>
</evidence>
<feature type="transmembrane region" description="Helical" evidence="9">
    <location>
        <begin position="37"/>
        <end position="61"/>
    </location>
</feature>
<keyword evidence="5 9" id="KW-0812">Transmembrane</keyword>
<accession>A0ABT7AKH8</accession>
<evidence type="ECO:0000256" key="3">
    <source>
        <dbReference type="ARBA" id="ARBA00022475"/>
    </source>
</evidence>
<keyword evidence="2 9" id="KW-0813">Transport</keyword>
<reference evidence="11 12" key="1">
    <citation type="submission" date="2023-05" db="EMBL/GenBank/DDBJ databases">
        <title>Chelatococcus sp. nov., a moderately thermophilic bacterium isolated from hot spring microbial mat.</title>
        <authorList>
            <person name="Hu C.-J."/>
            <person name="Li W.-J."/>
        </authorList>
    </citation>
    <scope>NUCLEOTIDE SEQUENCE [LARGE SCALE GENOMIC DNA]</scope>
    <source>
        <strain evidence="11 12">SYSU G07232</strain>
    </source>
</reference>
<dbReference type="Pfam" id="PF04290">
    <property type="entry name" value="DctQ"/>
    <property type="match status" value="1"/>
</dbReference>
<comment type="function">
    <text evidence="9">Part of the tripartite ATP-independent periplasmic (TRAP) transport system.</text>
</comment>
<feature type="transmembrane region" description="Helical" evidence="9">
    <location>
        <begin position="155"/>
        <end position="180"/>
    </location>
</feature>
<evidence type="ECO:0000256" key="2">
    <source>
        <dbReference type="ARBA" id="ARBA00022448"/>
    </source>
</evidence>
<gene>
    <name evidence="11" type="ORF">QNA08_12800</name>
</gene>
<feature type="domain" description="Tripartite ATP-independent periplasmic transporters DctQ component" evidence="10">
    <location>
        <begin position="51"/>
        <end position="178"/>
    </location>
</feature>
<evidence type="ECO:0000256" key="6">
    <source>
        <dbReference type="ARBA" id="ARBA00022989"/>
    </source>
</evidence>
<evidence type="ECO:0000256" key="8">
    <source>
        <dbReference type="ARBA" id="ARBA00038436"/>
    </source>
</evidence>
<dbReference type="Proteomes" id="UP001321492">
    <property type="component" value="Unassembled WGS sequence"/>
</dbReference>
<evidence type="ECO:0000313" key="12">
    <source>
        <dbReference type="Proteomes" id="UP001321492"/>
    </source>
</evidence>
<protein>
    <recommendedName>
        <fullName evidence="9">TRAP transporter small permease protein</fullName>
    </recommendedName>
</protein>
<dbReference type="EMBL" id="JASJEV010000007">
    <property type="protein sequence ID" value="MDJ1159116.1"/>
    <property type="molecule type" value="Genomic_DNA"/>
</dbReference>
<keyword evidence="7 9" id="KW-0472">Membrane</keyword>
<dbReference type="PANTHER" id="PTHR35011">
    <property type="entry name" value="2,3-DIKETO-L-GULONATE TRAP TRANSPORTER SMALL PERMEASE PROTEIN YIAM"/>
    <property type="match status" value="1"/>
</dbReference>
<dbReference type="RefSeq" id="WP_283741099.1">
    <property type="nucleotide sequence ID" value="NZ_JASJEV010000007.1"/>
</dbReference>
<evidence type="ECO:0000259" key="10">
    <source>
        <dbReference type="Pfam" id="PF04290"/>
    </source>
</evidence>
<comment type="caution">
    <text evidence="11">The sequence shown here is derived from an EMBL/GenBank/DDBJ whole genome shotgun (WGS) entry which is preliminary data.</text>
</comment>
<comment type="subunit">
    <text evidence="9">The complex comprises the extracytoplasmic solute receptor protein and the two transmembrane proteins.</text>
</comment>